<keyword evidence="2" id="KW-1185">Reference proteome</keyword>
<proteinExistence type="predicted"/>
<evidence type="ECO:0000313" key="1">
    <source>
        <dbReference type="EMBL" id="CAB3802524.1"/>
    </source>
</evidence>
<dbReference type="Proteomes" id="UP000494365">
    <property type="component" value="Unassembled WGS sequence"/>
</dbReference>
<accession>A0A6S7BJK5</accession>
<dbReference type="AlphaFoldDB" id="A0A6S7BJK5"/>
<gene>
    <name evidence="1" type="ORF">LMG28614_05631</name>
</gene>
<evidence type="ECO:0000313" key="2">
    <source>
        <dbReference type="Proteomes" id="UP000494365"/>
    </source>
</evidence>
<dbReference type="EMBL" id="CADIKK010000033">
    <property type="protein sequence ID" value="CAB3802524.1"/>
    <property type="molecule type" value="Genomic_DNA"/>
</dbReference>
<sequence length="191" mass="21389">MAVEHDGKTAFNWGTFDSYELARSIAYLVEEDDEKAKIKPSASRKVDAFPITSALYIELFDHEHPMRQSFDLTEANRNIIWVEGIKGWGTAEEAQAFPPKSAKKAAETQPKMTAQEKAAMLGVTVSSIFYHKKPVGSPLTDQEKLVLDHDWAAYQAKTSKKATASKTKEAYLESRQKIAAEVRERARGHTT</sequence>
<organism evidence="1 2">
    <name type="scientific">Paraburkholderia ultramafica</name>
    <dbReference type="NCBI Taxonomy" id="1544867"/>
    <lineage>
        <taxon>Bacteria</taxon>
        <taxon>Pseudomonadati</taxon>
        <taxon>Pseudomonadota</taxon>
        <taxon>Betaproteobacteria</taxon>
        <taxon>Burkholderiales</taxon>
        <taxon>Burkholderiaceae</taxon>
        <taxon>Paraburkholderia</taxon>
    </lineage>
</organism>
<reference evidence="1 2" key="1">
    <citation type="submission" date="2020-04" db="EMBL/GenBank/DDBJ databases">
        <authorList>
            <person name="De Canck E."/>
        </authorList>
    </citation>
    <scope>NUCLEOTIDE SEQUENCE [LARGE SCALE GENOMIC DNA]</scope>
    <source>
        <strain evidence="1 2">LMG 28614</strain>
    </source>
</reference>
<name>A0A6S7BJK5_9BURK</name>
<protein>
    <submittedName>
        <fullName evidence="1">Uncharacterized protein</fullName>
    </submittedName>
</protein>